<dbReference type="AlphaFoldDB" id="A0A2K1JU65"/>
<gene>
    <name evidence="9" type="ORF">PHYPA_014843</name>
</gene>
<dbReference type="EnsemblPlants" id="Pp3c11_10100V3.3">
    <property type="protein sequence ID" value="Pp3c11_10100V3.3"/>
    <property type="gene ID" value="Pp3c11_10100"/>
</dbReference>
<comment type="similarity">
    <text evidence="2 6">Belongs to the peptidase S9A family.</text>
</comment>
<dbReference type="Pfam" id="PF00326">
    <property type="entry name" value="Peptidase_S9"/>
    <property type="match status" value="2"/>
</dbReference>
<keyword evidence="3 6" id="KW-0645">Protease</keyword>
<reference evidence="9 11" key="2">
    <citation type="journal article" date="2018" name="Plant J.">
        <title>The Physcomitrella patens chromosome-scale assembly reveals moss genome structure and evolution.</title>
        <authorList>
            <person name="Lang D."/>
            <person name="Ullrich K.K."/>
            <person name="Murat F."/>
            <person name="Fuchs J."/>
            <person name="Jenkins J."/>
            <person name="Haas F.B."/>
            <person name="Piednoel M."/>
            <person name="Gundlach H."/>
            <person name="Van Bel M."/>
            <person name="Meyberg R."/>
            <person name="Vives C."/>
            <person name="Morata J."/>
            <person name="Symeonidi A."/>
            <person name="Hiss M."/>
            <person name="Muchero W."/>
            <person name="Kamisugi Y."/>
            <person name="Saleh O."/>
            <person name="Blanc G."/>
            <person name="Decker E.L."/>
            <person name="van Gessel N."/>
            <person name="Grimwood J."/>
            <person name="Hayes R.D."/>
            <person name="Graham S.W."/>
            <person name="Gunter L.E."/>
            <person name="McDaniel S.F."/>
            <person name="Hoernstein S.N.W."/>
            <person name="Larsson A."/>
            <person name="Li F.W."/>
            <person name="Perroud P.F."/>
            <person name="Phillips J."/>
            <person name="Ranjan P."/>
            <person name="Rokshar D.S."/>
            <person name="Rothfels C.J."/>
            <person name="Schneider L."/>
            <person name="Shu S."/>
            <person name="Stevenson D.W."/>
            <person name="Thummler F."/>
            <person name="Tillich M."/>
            <person name="Villarreal Aguilar J.C."/>
            <person name="Widiez T."/>
            <person name="Wong G.K."/>
            <person name="Wymore A."/>
            <person name="Zhang Y."/>
            <person name="Zimmer A.D."/>
            <person name="Quatrano R.S."/>
            <person name="Mayer K.F.X."/>
            <person name="Goodstein D."/>
            <person name="Casacuberta J.M."/>
            <person name="Vandepoele K."/>
            <person name="Reski R."/>
            <person name="Cuming A.C."/>
            <person name="Tuskan G.A."/>
            <person name="Maumus F."/>
            <person name="Salse J."/>
            <person name="Schmutz J."/>
            <person name="Rensing S.A."/>
        </authorList>
    </citation>
    <scope>NUCLEOTIDE SEQUENCE [LARGE SCALE GENOMIC DNA]</scope>
    <source>
        <strain evidence="10 11">cv. Gransden 2004</strain>
    </source>
</reference>
<dbReference type="PANTHER" id="PTHR42881">
    <property type="entry name" value="PROLYL ENDOPEPTIDASE"/>
    <property type="match status" value="1"/>
</dbReference>
<dbReference type="Gene3D" id="2.130.10.120">
    <property type="entry name" value="Prolyl oligopeptidase, N-terminal domain"/>
    <property type="match status" value="2"/>
</dbReference>
<dbReference type="PaxDb" id="3218-PP1S61_168V6.1"/>
<evidence type="ECO:0000256" key="1">
    <source>
        <dbReference type="ARBA" id="ARBA00001070"/>
    </source>
</evidence>
<evidence type="ECO:0000313" key="11">
    <source>
        <dbReference type="Proteomes" id="UP000006727"/>
    </source>
</evidence>
<evidence type="ECO:0000259" key="8">
    <source>
        <dbReference type="Pfam" id="PF02897"/>
    </source>
</evidence>
<evidence type="ECO:0000313" key="10">
    <source>
        <dbReference type="EnsemblPlants" id="Pp3c11_10100V3.1"/>
    </source>
</evidence>
<dbReference type="EnsemblPlants" id="Pp3c11_10100V3.1">
    <property type="protein sequence ID" value="Pp3c11_10100V3.1"/>
    <property type="gene ID" value="Pp3c11_10100"/>
</dbReference>
<keyword evidence="4 6" id="KW-0378">Hydrolase</keyword>
<dbReference type="GO" id="GO:0070012">
    <property type="term" value="F:oligopeptidase activity"/>
    <property type="evidence" value="ECO:0000318"/>
    <property type="project" value="GO_Central"/>
</dbReference>
<protein>
    <recommendedName>
        <fullName evidence="6">Prolyl endopeptidase</fullName>
        <ecNumber evidence="6">3.4.21.-</ecNumber>
    </recommendedName>
</protein>
<dbReference type="InterPro" id="IPR001375">
    <property type="entry name" value="Peptidase_S9_cat"/>
</dbReference>
<organism evidence="9">
    <name type="scientific">Physcomitrium patens</name>
    <name type="common">Spreading-leaved earth moss</name>
    <name type="synonym">Physcomitrella patens</name>
    <dbReference type="NCBI Taxonomy" id="3218"/>
    <lineage>
        <taxon>Eukaryota</taxon>
        <taxon>Viridiplantae</taxon>
        <taxon>Streptophyta</taxon>
        <taxon>Embryophyta</taxon>
        <taxon>Bryophyta</taxon>
        <taxon>Bryophytina</taxon>
        <taxon>Bryopsida</taxon>
        <taxon>Funariidae</taxon>
        <taxon>Funariales</taxon>
        <taxon>Funariaceae</taxon>
        <taxon>Physcomitrium</taxon>
    </lineage>
</organism>
<feature type="domain" description="Peptidase S9A N-terminal" evidence="8">
    <location>
        <begin position="82"/>
        <end position="218"/>
    </location>
</feature>
<dbReference type="InterPro" id="IPR029058">
    <property type="entry name" value="AB_hydrolase_fold"/>
</dbReference>
<dbReference type="GO" id="GO:0006508">
    <property type="term" value="P:proteolysis"/>
    <property type="evidence" value="ECO:0007669"/>
    <property type="project" value="UniProtKB-KW"/>
</dbReference>
<comment type="catalytic activity">
    <reaction evidence="1">
        <text>Hydrolysis of Pro-|-Xaa &gt;&gt; Ala-|-Xaa in oligopeptides.</text>
        <dbReference type="EC" id="3.4.21.26"/>
    </reaction>
</comment>
<sequence length="541" mass="61224">MHKQNRQKTVKFSSLAWTHHNKDFVYNRYPKPTMNEIEDEGTETDSNLFQELHYHFLGTDQSQDILCWRDSEHAEWTGRAETKLIDKFDAQYGLVANEGSLFTFLTNKDAPKNKLTRVSLDDPSSWKDVVPESESDVLTSADLVNRQQLVLCYMNDVKHQLQMHDLQSGHLLQKLPLEIGSISEISSRPEDADFFYSFTSFLTPGIIYRCDFTSGTPDLSVLKETKIANWDRSLFEIRQEFATSKDETRVPMFVVAKKGLVRNGDHPAVLYGYGGFNVSLMPFFSVSRLVLVQHYGAVVATANTRGGGEYGEKWHKAGALANKQNCFDDFIACDEHLIKEGYKQNKKLCIEGKSNGGLLVAVCINQLLIHSISRTLLMIFSLICSPPSSLPRPDLFGCALAHVGVMDMLRFQKFTIGHAWISDYGCADIAEEFDWLINYSPLHNVKRPWENGTKSIQYPATTLFTADHDDRVVPSHSLKLLATLQYELCTSLDNSQRTNPIIRRIETGAGHGSGRPTMKIIDEMVDAYSFFAKMTDSAWIE</sequence>
<dbReference type="GO" id="GO:0005829">
    <property type="term" value="C:cytosol"/>
    <property type="evidence" value="ECO:0000318"/>
    <property type="project" value="GO_Central"/>
</dbReference>
<dbReference type="Gramene" id="Pp3c11_10100V3.3">
    <property type="protein sequence ID" value="Pp3c11_10100V3.3"/>
    <property type="gene ID" value="Pp3c11_10100"/>
</dbReference>
<evidence type="ECO:0000256" key="2">
    <source>
        <dbReference type="ARBA" id="ARBA00005228"/>
    </source>
</evidence>
<reference evidence="9 11" key="1">
    <citation type="journal article" date="2008" name="Science">
        <title>The Physcomitrella genome reveals evolutionary insights into the conquest of land by plants.</title>
        <authorList>
            <person name="Rensing S."/>
            <person name="Lang D."/>
            <person name="Zimmer A."/>
            <person name="Terry A."/>
            <person name="Salamov A."/>
            <person name="Shapiro H."/>
            <person name="Nishiyama T."/>
            <person name="Perroud P.-F."/>
            <person name="Lindquist E."/>
            <person name="Kamisugi Y."/>
            <person name="Tanahashi T."/>
            <person name="Sakakibara K."/>
            <person name="Fujita T."/>
            <person name="Oishi K."/>
            <person name="Shin-I T."/>
            <person name="Kuroki Y."/>
            <person name="Toyoda A."/>
            <person name="Suzuki Y."/>
            <person name="Hashimoto A."/>
            <person name="Yamaguchi K."/>
            <person name="Sugano A."/>
            <person name="Kohara Y."/>
            <person name="Fujiyama A."/>
            <person name="Anterola A."/>
            <person name="Aoki S."/>
            <person name="Ashton N."/>
            <person name="Barbazuk W.B."/>
            <person name="Barker E."/>
            <person name="Bennetzen J."/>
            <person name="Bezanilla M."/>
            <person name="Blankenship R."/>
            <person name="Cho S.H."/>
            <person name="Dutcher S."/>
            <person name="Estelle M."/>
            <person name="Fawcett J.A."/>
            <person name="Gundlach H."/>
            <person name="Hanada K."/>
            <person name="Heyl A."/>
            <person name="Hicks K.A."/>
            <person name="Hugh J."/>
            <person name="Lohr M."/>
            <person name="Mayer K."/>
            <person name="Melkozernov A."/>
            <person name="Murata T."/>
            <person name="Nelson D."/>
            <person name="Pils B."/>
            <person name="Prigge M."/>
            <person name="Reiss B."/>
            <person name="Renner T."/>
            <person name="Rombauts S."/>
            <person name="Rushton P."/>
            <person name="Sanderfoot A."/>
            <person name="Schween G."/>
            <person name="Shiu S.-H."/>
            <person name="Stueber K."/>
            <person name="Theodoulou F.L."/>
            <person name="Tu H."/>
            <person name="Van de Peer Y."/>
            <person name="Verrier P.J."/>
            <person name="Waters E."/>
            <person name="Wood A."/>
            <person name="Yang L."/>
            <person name="Cove D."/>
            <person name="Cuming A."/>
            <person name="Hasebe M."/>
            <person name="Lucas S."/>
            <person name="Mishler D.B."/>
            <person name="Reski R."/>
            <person name="Grigoriev I."/>
            <person name="Quatrano R.S."/>
            <person name="Boore J.L."/>
        </authorList>
    </citation>
    <scope>NUCLEOTIDE SEQUENCE [LARGE SCALE GENOMIC DNA]</scope>
    <source>
        <strain evidence="10 11">cv. Gransden 2004</strain>
    </source>
</reference>
<evidence type="ECO:0000256" key="3">
    <source>
        <dbReference type="ARBA" id="ARBA00022670"/>
    </source>
</evidence>
<dbReference type="EC" id="3.4.21.-" evidence="6"/>
<dbReference type="EMBL" id="ABEU02000011">
    <property type="protein sequence ID" value="PNR45072.1"/>
    <property type="molecule type" value="Genomic_DNA"/>
</dbReference>
<evidence type="ECO:0000256" key="4">
    <source>
        <dbReference type="ARBA" id="ARBA00022801"/>
    </source>
</evidence>
<evidence type="ECO:0000259" key="7">
    <source>
        <dbReference type="Pfam" id="PF00326"/>
    </source>
</evidence>
<dbReference type="InterPro" id="IPR002470">
    <property type="entry name" value="Peptidase_S9A"/>
</dbReference>
<keyword evidence="11" id="KW-1185">Reference proteome</keyword>
<dbReference type="PANTHER" id="PTHR42881:SF2">
    <property type="entry name" value="PROLYL ENDOPEPTIDASE"/>
    <property type="match status" value="1"/>
</dbReference>
<keyword evidence="5 6" id="KW-0720">Serine protease</keyword>
<dbReference type="SUPFAM" id="SSF53474">
    <property type="entry name" value="alpha/beta-Hydrolases"/>
    <property type="match status" value="1"/>
</dbReference>
<dbReference type="SUPFAM" id="SSF50993">
    <property type="entry name" value="Peptidase/esterase 'gauge' domain"/>
    <property type="match status" value="1"/>
</dbReference>
<proteinExistence type="inferred from homology"/>
<feature type="domain" description="Peptidase S9 prolyl oligopeptidase catalytic" evidence="7">
    <location>
        <begin position="392"/>
        <end position="536"/>
    </location>
</feature>
<dbReference type="InterPro" id="IPR023302">
    <property type="entry name" value="Pept_S9A_N"/>
</dbReference>
<dbReference type="InParanoid" id="A0A2K1JU65"/>
<reference evidence="10" key="3">
    <citation type="submission" date="2020-12" db="UniProtKB">
        <authorList>
            <consortium name="EnsemblPlants"/>
        </authorList>
    </citation>
    <scope>IDENTIFICATION</scope>
</reference>
<dbReference type="Gene3D" id="3.40.50.1820">
    <property type="entry name" value="alpha/beta hydrolase"/>
    <property type="match status" value="1"/>
</dbReference>
<dbReference type="InterPro" id="IPR051167">
    <property type="entry name" value="Prolyl_oligopep/macrocyclase"/>
</dbReference>
<evidence type="ECO:0000256" key="5">
    <source>
        <dbReference type="ARBA" id="ARBA00022825"/>
    </source>
</evidence>
<evidence type="ECO:0000256" key="6">
    <source>
        <dbReference type="RuleBase" id="RU368024"/>
    </source>
</evidence>
<feature type="domain" description="Peptidase S9 prolyl oligopeptidase catalytic" evidence="7">
    <location>
        <begin position="284"/>
        <end position="366"/>
    </location>
</feature>
<dbReference type="Gramene" id="Pp3c11_10100V3.1">
    <property type="protein sequence ID" value="Pp3c11_10100V3.1"/>
    <property type="gene ID" value="Pp3c11_10100"/>
</dbReference>
<dbReference type="GO" id="GO:0004252">
    <property type="term" value="F:serine-type endopeptidase activity"/>
    <property type="evidence" value="ECO:0007669"/>
    <property type="project" value="UniProtKB-UniRule"/>
</dbReference>
<accession>A0A2K1JU65</accession>
<name>A0A2K1JU65_PHYPA</name>
<dbReference type="Proteomes" id="UP000006727">
    <property type="component" value="Chromosome 11"/>
</dbReference>
<dbReference type="PRINTS" id="PR00862">
    <property type="entry name" value="PROLIGOPTASE"/>
</dbReference>
<feature type="domain" description="Peptidase S9A N-terminal" evidence="8">
    <location>
        <begin position="7"/>
        <end position="80"/>
    </location>
</feature>
<evidence type="ECO:0000313" key="9">
    <source>
        <dbReference type="EMBL" id="PNR45072.1"/>
    </source>
</evidence>
<dbReference type="Pfam" id="PF02897">
    <property type="entry name" value="Peptidase_S9_N"/>
    <property type="match status" value="2"/>
</dbReference>